<evidence type="ECO:0000313" key="2">
    <source>
        <dbReference type="Proteomes" id="UP000326912"/>
    </source>
</evidence>
<dbReference type="Proteomes" id="UP000326912">
    <property type="component" value="Unassembled WGS sequence"/>
</dbReference>
<evidence type="ECO:0000313" key="1">
    <source>
        <dbReference type="EMBL" id="GER91705.1"/>
    </source>
</evidence>
<organism evidence="1 2">
    <name type="scientific">Dictyobacter vulcani</name>
    <dbReference type="NCBI Taxonomy" id="2607529"/>
    <lineage>
        <taxon>Bacteria</taxon>
        <taxon>Bacillati</taxon>
        <taxon>Chloroflexota</taxon>
        <taxon>Ktedonobacteria</taxon>
        <taxon>Ktedonobacterales</taxon>
        <taxon>Dictyobacteraceae</taxon>
        <taxon>Dictyobacter</taxon>
    </lineage>
</organism>
<accession>A0A5J4KUU9</accession>
<keyword evidence="2" id="KW-1185">Reference proteome</keyword>
<protein>
    <recommendedName>
        <fullName evidence="3">Helix-turn-helix domain-containing protein</fullName>
    </recommendedName>
</protein>
<reference evidence="1 2" key="1">
    <citation type="submission" date="2019-10" db="EMBL/GenBank/DDBJ databases">
        <title>Dictyobacter vulcani sp. nov., within the class Ktedonobacteria, isolated from soil of volcanic Mt. Zao.</title>
        <authorList>
            <person name="Zheng Y."/>
            <person name="Wang C.M."/>
            <person name="Sakai Y."/>
            <person name="Abe K."/>
            <person name="Yokota A."/>
            <person name="Yabe S."/>
        </authorList>
    </citation>
    <scope>NUCLEOTIDE SEQUENCE [LARGE SCALE GENOMIC DNA]</scope>
    <source>
        <strain evidence="1 2">W12</strain>
    </source>
</reference>
<name>A0A5J4KUU9_9CHLR</name>
<gene>
    <name evidence="1" type="ORF">KDW_58670</name>
</gene>
<dbReference type="AlphaFoldDB" id="A0A5J4KUU9"/>
<dbReference type="EMBL" id="BKZW01000004">
    <property type="protein sequence ID" value="GER91705.1"/>
    <property type="molecule type" value="Genomic_DNA"/>
</dbReference>
<dbReference type="RefSeq" id="WP_151759323.1">
    <property type="nucleotide sequence ID" value="NZ_BKZW01000004.1"/>
</dbReference>
<evidence type="ECO:0008006" key="3">
    <source>
        <dbReference type="Google" id="ProtNLM"/>
    </source>
</evidence>
<sequence length="256" mass="29310">MPQQYYTASEAQQKLGFSRAAFFRKVKQGTIHKVVLPGMKQGVYPKRDIDALALSMQTVFEQFQDITFSASSAADQQEEMEIGIRAFGKDFITPLAERIAFQQKCEFTFHSLKAHGKVVGYFSLFRFTDTFLDKILHGEQVERNITIHDFLPFTRLESFNLYIDVLAIDPLLSHHLRNLYAGLLVSHLFHLLVSLQKNGYLIDKIYTITSTRESDNLAARAGFQKVQTRSLAPNRVVWELPLGEKQVQLLSSFWQG</sequence>
<proteinExistence type="predicted"/>
<comment type="caution">
    <text evidence="1">The sequence shown here is derived from an EMBL/GenBank/DDBJ whole genome shotgun (WGS) entry which is preliminary data.</text>
</comment>